<proteinExistence type="predicted"/>
<dbReference type="GO" id="GO:0030983">
    <property type="term" value="F:mismatched DNA binding"/>
    <property type="evidence" value="ECO:0007669"/>
    <property type="project" value="TreeGrafter"/>
</dbReference>
<reference evidence="3" key="2">
    <citation type="journal article" date="2020" name="Nat. Commun.">
        <title>Large-scale genome sequencing of mycorrhizal fungi provides insights into the early evolution of symbiotic traits.</title>
        <authorList>
            <person name="Miyauchi S."/>
            <person name="Kiss E."/>
            <person name="Kuo A."/>
            <person name="Drula E."/>
            <person name="Kohler A."/>
            <person name="Sanchez-Garcia M."/>
            <person name="Morin E."/>
            <person name="Andreopoulos B."/>
            <person name="Barry K.W."/>
            <person name="Bonito G."/>
            <person name="Buee M."/>
            <person name="Carver A."/>
            <person name="Chen C."/>
            <person name="Cichocki N."/>
            <person name="Clum A."/>
            <person name="Culley D."/>
            <person name="Crous P.W."/>
            <person name="Fauchery L."/>
            <person name="Girlanda M."/>
            <person name="Hayes R.D."/>
            <person name="Keri Z."/>
            <person name="LaButti K."/>
            <person name="Lipzen A."/>
            <person name="Lombard V."/>
            <person name="Magnuson J."/>
            <person name="Maillard F."/>
            <person name="Murat C."/>
            <person name="Nolan M."/>
            <person name="Ohm R.A."/>
            <person name="Pangilinan J."/>
            <person name="Pereira M.F."/>
            <person name="Perotto S."/>
            <person name="Peter M."/>
            <person name="Pfister S."/>
            <person name="Riley R."/>
            <person name="Sitrit Y."/>
            <person name="Stielow J.B."/>
            <person name="Szollosi G."/>
            <person name="Zifcakova L."/>
            <person name="Stursova M."/>
            <person name="Spatafora J.W."/>
            <person name="Tedersoo L."/>
            <person name="Vaario L.M."/>
            <person name="Yamada A."/>
            <person name="Yan M."/>
            <person name="Wang P."/>
            <person name="Xu J."/>
            <person name="Bruns T."/>
            <person name="Baldrian P."/>
            <person name="Vilgalys R."/>
            <person name="Dunand C."/>
            <person name="Henrissat B."/>
            <person name="Grigoriev I.V."/>
            <person name="Hibbett D."/>
            <person name="Nagy L.G."/>
            <person name="Martin F.M."/>
        </authorList>
    </citation>
    <scope>NUCLEOTIDE SEQUENCE</scope>
    <source>
        <strain evidence="3">BED1</strain>
    </source>
</reference>
<name>A0AAD4C380_BOLED</name>
<accession>A0AAD4C380</accession>
<comment type="caution">
    <text evidence="3">The sequence shown here is derived from an EMBL/GenBank/DDBJ whole genome shotgun (WGS) entry which is preliminary data.</text>
</comment>
<dbReference type="Proteomes" id="UP001194468">
    <property type="component" value="Unassembled WGS sequence"/>
</dbReference>
<keyword evidence="4" id="KW-1185">Reference proteome</keyword>
<protein>
    <submittedName>
        <fullName evidence="3">HIT-like domain-containing protein</fullName>
    </submittedName>
</protein>
<dbReference type="PANTHER" id="PTHR12486">
    <property type="entry name" value="APRATAXIN-RELATED"/>
    <property type="match status" value="1"/>
</dbReference>
<evidence type="ECO:0000313" key="3">
    <source>
        <dbReference type="EMBL" id="KAF8447694.1"/>
    </source>
</evidence>
<feature type="region of interest" description="Disordered" evidence="1">
    <location>
        <begin position="211"/>
        <end position="251"/>
    </location>
</feature>
<reference evidence="3" key="1">
    <citation type="submission" date="2019-10" db="EMBL/GenBank/DDBJ databases">
        <authorList>
            <consortium name="DOE Joint Genome Institute"/>
            <person name="Kuo A."/>
            <person name="Miyauchi S."/>
            <person name="Kiss E."/>
            <person name="Drula E."/>
            <person name="Kohler A."/>
            <person name="Sanchez-Garcia M."/>
            <person name="Andreopoulos B."/>
            <person name="Barry K.W."/>
            <person name="Bonito G."/>
            <person name="Buee M."/>
            <person name="Carver A."/>
            <person name="Chen C."/>
            <person name="Cichocki N."/>
            <person name="Clum A."/>
            <person name="Culley D."/>
            <person name="Crous P.W."/>
            <person name="Fauchery L."/>
            <person name="Girlanda M."/>
            <person name="Hayes R."/>
            <person name="Keri Z."/>
            <person name="LaButti K."/>
            <person name="Lipzen A."/>
            <person name="Lombard V."/>
            <person name="Magnuson J."/>
            <person name="Maillard F."/>
            <person name="Morin E."/>
            <person name="Murat C."/>
            <person name="Nolan M."/>
            <person name="Ohm R."/>
            <person name="Pangilinan J."/>
            <person name="Pereira M."/>
            <person name="Perotto S."/>
            <person name="Peter M."/>
            <person name="Riley R."/>
            <person name="Sitrit Y."/>
            <person name="Stielow B."/>
            <person name="Szollosi G."/>
            <person name="Zifcakova L."/>
            <person name="Stursova M."/>
            <person name="Spatafora J.W."/>
            <person name="Tedersoo L."/>
            <person name="Vaario L.-M."/>
            <person name="Yamada A."/>
            <person name="Yan M."/>
            <person name="Wang P."/>
            <person name="Xu J."/>
            <person name="Bruns T."/>
            <person name="Baldrian P."/>
            <person name="Vilgalys R."/>
            <person name="Henrissat B."/>
            <person name="Grigoriev I.V."/>
            <person name="Hibbett D."/>
            <person name="Nagy L.G."/>
            <person name="Martin F.M."/>
        </authorList>
    </citation>
    <scope>NUCLEOTIDE SEQUENCE</scope>
    <source>
        <strain evidence="3">BED1</strain>
    </source>
</reference>
<dbReference type="GO" id="GO:0005634">
    <property type="term" value="C:nucleus"/>
    <property type="evidence" value="ECO:0007669"/>
    <property type="project" value="TreeGrafter"/>
</dbReference>
<dbReference type="SUPFAM" id="SSF54197">
    <property type="entry name" value="HIT-like"/>
    <property type="match status" value="1"/>
</dbReference>
<dbReference type="PANTHER" id="PTHR12486:SF4">
    <property type="entry name" value="APRATAXIN"/>
    <property type="match status" value="1"/>
</dbReference>
<dbReference type="Pfam" id="PF16278">
    <property type="entry name" value="zf-C2HE"/>
    <property type="match status" value="1"/>
</dbReference>
<dbReference type="InterPro" id="IPR032566">
    <property type="entry name" value="Znf-C2HE"/>
</dbReference>
<dbReference type="GO" id="GO:1990165">
    <property type="term" value="F:single-strand break-containing DNA binding"/>
    <property type="evidence" value="ECO:0007669"/>
    <property type="project" value="TreeGrafter"/>
</dbReference>
<dbReference type="Pfam" id="PF11969">
    <property type="entry name" value="DcpS_C"/>
    <property type="match status" value="1"/>
</dbReference>
<dbReference type="GO" id="GO:0003725">
    <property type="term" value="F:double-stranded RNA binding"/>
    <property type="evidence" value="ECO:0007669"/>
    <property type="project" value="TreeGrafter"/>
</dbReference>
<sequence length="251" mass="29602">MSNLTVLRGYAQHARPERLPPSLLFEYTDKCLTVFDAFPKSIFHFLVLPRIRPPLNAGELANLRTLLKGDKARAKQVLLDLSDEADKIKKLIREEMLNRYGFQWEIWTGFHASPSMEHLHLHILSNDLCSTRMKHKKHYNSFHPKLGFFLHLHDVLSWFDEAPSYFERMTRLKKSDYEHLLKEDLCCWKCERDMKNMPLLKAHLQQEWDEDARKERAKLARKRKRDDAKSVTPDMSDIKAPEPKRPSPTVV</sequence>
<dbReference type="InterPro" id="IPR036265">
    <property type="entry name" value="HIT-like_sf"/>
</dbReference>
<evidence type="ECO:0000259" key="2">
    <source>
        <dbReference type="Pfam" id="PF16278"/>
    </source>
</evidence>
<dbReference type="GO" id="GO:0033699">
    <property type="term" value="F:DNA 5'-adenosine monophosphate hydrolase activity"/>
    <property type="evidence" value="ECO:0007669"/>
    <property type="project" value="TreeGrafter"/>
</dbReference>
<feature type="compositionally biased region" description="Basic and acidic residues" evidence="1">
    <location>
        <begin position="236"/>
        <end position="245"/>
    </location>
</feature>
<dbReference type="Gene3D" id="3.30.428.10">
    <property type="entry name" value="HIT-like"/>
    <property type="match status" value="1"/>
</dbReference>
<organism evidence="3 4">
    <name type="scientific">Boletus edulis BED1</name>
    <dbReference type="NCBI Taxonomy" id="1328754"/>
    <lineage>
        <taxon>Eukaryota</taxon>
        <taxon>Fungi</taxon>
        <taxon>Dikarya</taxon>
        <taxon>Basidiomycota</taxon>
        <taxon>Agaricomycotina</taxon>
        <taxon>Agaricomycetes</taxon>
        <taxon>Agaricomycetidae</taxon>
        <taxon>Boletales</taxon>
        <taxon>Boletineae</taxon>
        <taxon>Boletaceae</taxon>
        <taxon>Boletoideae</taxon>
        <taxon>Boletus</taxon>
    </lineage>
</organism>
<dbReference type="GO" id="GO:0003697">
    <property type="term" value="F:single-stranded DNA binding"/>
    <property type="evidence" value="ECO:0007669"/>
    <property type="project" value="TreeGrafter"/>
</dbReference>
<evidence type="ECO:0000256" key="1">
    <source>
        <dbReference type="SAM" id="MobiDB-lite"/>
    </source>
</evidence>
<feature type="domain" description="Aprataxin C2HE/C2H2/C2HC zinc finger" evidence="2">
    <location>
        <begin position="146"/>
        <end position="210"/>
    </location>
</feature>
<evidence type="ECO:0000313" key="4">
    <source>
        <dbReference type="Proteomes" id="UP001194468"/>
    </source>
</evidence>
<dbReference type="GO" id="GO:0000012">
    <property type="term" value="P:single strand break repair"/>
    <property type="evidence" value="ECO:0007669"/>
    <property type="project" value="TreeGrafter"/>
</dbReference>
<dbReference type="AlphaFoldDB" id="A0AAD4C380"/>
<gene>
    <name evidence="3" type="ORF">L210DRAFT_3609941</name>
</gene>
<dbReference type="EMBL" id="WHUW01000004">
    <property type="protein sequence ID" value="KAF8447694.1"/>
    <property type="molecule type" value="Genomic_DNA"/>
</dbReference>